<dbReference type="EMBL" id="JAYGII010000005">
    <property type="protein sequence ID" value="MEA5445000.1"/>
    <property type="molecule type" value="Genomic_DNA"/>
</dbReference>
<accession>A0AAP6JDJ1</accession>
<organism evidence="1 2">
    <name type="scientific">Natronospira elongata</name>
    <dbReference type="NCBI Taxonomy" id="3110268"/>
    <lineage>
        <taxon>Bacteria</taxon>
        <taxon>Pseudomonadati</taxon>
        <taxon>Pseudomonadota</taxon>
        <taxon>Gammaproteobacteria</taxon>
        <taxon>Natronospirales</taxon>
        <taxon>Natronospiraceae</taxon>
        <taxon>Natronospira</taxon>
    </lineage>
</organism>
<protein>
    <submittedName>
        <fullName evidence="1">Uncharacterized protein</fullName>
    </submittedName>
</protein>
<gene>
    <name evidence="1" type="ORF">VCB98_04105</name>
</gene>
<dbReference type="Proteomes" id="UP001302316">
    <property type="component" value="Unassembled WGS sequence"/>
</dbReference>
<proteinExistence type="predicted"/>
<keyword evidence="2" id="KW-1185">Reference proteome</keyword>
<evidence type="ECO:0000313" key="1">
    <source>
        <dbReference type="EMBL" id="MEA5445000.1"/>
    </source>
</evidence>
<evidence type="ECO:0000313" key="2">
    <source>
        <dbReference type="Proteomes" id="UP001302316"/>
    </source>
</evidence>
<dbReference type="RefSeq" id="WP_346050626.1">
    <property type="nucleotide sequence ID" value="NZ_JAYGII010000005.1"/>
</dbReference>
<comment type="caution">
    <text evidence="1">The sequence shown here is derived from an EMBL/GenBank/DDBJ whole genome shotgun (WGS) entry which is preliminary data.</text>
</comment>
<name>A0AAP6JDJ1_9GAMM</name>
<dbReference type="AlphaFoldDB" id="A0AAP6JDJ1"/>
<sequence>MKRILIGSMLILLLAGLAWQWPVAVGESEPKYETAEVADENGTLAEETSAIEQTHGDGSVPLDREEKDVMEANDLEQDCFDESELWIANLSPMEERALSQWLEGYGYYGEINPTGPLGQERFGDYATYSDTDLASLSDNANDAKAQLVLGERLLEKGKWEAAEERLWQAVVNGYTSVVLQMPWHHLTSDSDLSPSERSKRNLIQLVAYQRLYVKLDGPMAPLVAMNLREMEDPDPGHMGRQLDSEGFAEAKAIAEGMLNRIERERAEKGIRLFRPIPPPEAERFRQDLLEIIANLDQGREPCQAVSH</sequence>
<reference evidence="1 2" key="1">
    <citation type="submission" date="2023-12" db="EMBL/GenBank/DDBJ databases">
        <title>Whole-genome sequencing of halo(alkali)philic microorganisms from hypersaline lakes.</title>
        <authorList>
            <person name="Sorokin D.Y."/>
            <person name="Merkel A.Y."/>
            <person name="Messina E."/>
            <person name="Yakimov M."/>
        </authorList>
    </citation>
    <scope>NUCLEOTIDE SEQUENCE [LARGE SCALE GENOMIC DNA]</scope>
    <source>
        <strain evidence="1 2">AB-CW1</strain>
    </source>
</reference>